<evidence type="ECO:0000256" key="1">
    <source>
        <dbReference type="ARBA" id="ARBA00004123"/>
    </source>
</evidence>
<reference evidence="11" key="1">
    <citation type="submission" date="2020-11" db="EMBL/GenBank/DDBJ databases">
        <authorList>
            <person name="Tran Van P."/>
        </authorList>
    </citation>
    <scope>NUCLEOTIDE SEQUENCE</scope>
</reference>
<proteinExistence type="inferred from homology"/>
<evidence type="ECO:0000256" key="3">
    <source>
        <dbReference type="ARBA" id="ARBA00019664"/>
    </source>
</evidence>
<keyword evidence="4" id="KW-0805">Transcription regulation</keyword>
<dbReference type="OrthoDB" id="10067025at2759"/>
<feature type="compositionally biased region" description="Polar residues" evidence="10">
    <location>
        <begin position="1"/>
        <end position="47"/>
    </location>
</feature>
<keyword evidence="12" id="KW-1185">Reference proteome</keyword>
<dbReference type="GO" id="GO:0003712">
    <property type="term" value="F:transcription coregulator activity"/>
    <property type="evidence" value="ECO:0007669"/>
    <property type="project" value="TreeGrafter"/>
</dbReference>
<dbReference type="Pfam" id="PF11315">
    <property type="entry name" value="Med30"/>
    <property type="match status" value="1"/>
</dbReference>
<dbReference type="PANTHER" id="PTHR31705:SF4">
    <property type="entry name" value="MEDIATOR OF RNA POLYMERASE II TRANSCRIPTION SUBUNIT 30"/>
    <property type="match status" value="1"/>
</dbReference>
<dbReference type="GO" id="GO:0045893">
    <property type="term" value="P:positive regulation of DNA-templated transcription"/>
    <property type="evidence" value="ECO:0007669"/>
    <property type="project" value="TreeGrafter"/>
</dbReference>
<evidence type="ECO:0000256" key="4">
    <source>
        <dbReference type="ARBA" id="ARBA00023015"/>
    </source>
</evidence>
<evidence type="ECO:0000256" key="9">
    <source>
        <dbReference type="ARBA" id="ARBA00031981"/>
    </source>
</evidence>
<feature type="compositionally biased region" description="Low complexity" evidence="10">
    <location>
        <begin position="48"/>
        <end position="60"/>
    </location>
</feature>
<keyword evidence="6" id="KW-0804">Transcription</keyword>
<comment type="function">
    <text evidence="8">Component of the Mediator complex, a coactivator involved in the regulated transcription of nearly all RNA polymerase II-dependent genes. Mediator functions as a bridge to convey information from gene-specific regulatory proteins to the basal RNA polymerase II transcription machinery. Mediator is recruited to promoters by direct interactions with regulatory proteins and serves as a scaffold for the assembly of a functional preinitiation complex with RNA polymerase II and the general transcription factors.</text>
</comment>
<evidence type="ECO:0000313" key="11">
    <source>
        <dbReference type="EMBL" id="CAD7659119.1"/>
    </source>
</evidence>
<evidence type="ECO:0000256" key="6">
    <source>
        <dbReference type="ARBA" id="ARBA00023163"/>
    </source>
</evidence>
<sequence>MGSNVLSNTSGGQPPQHMHSSSAPSLVSTSITSISGHTNGHNGQQMDSTSNTSTTTAITSMNPMGGQGGVPAMNIAYLCRVGDETVHEIVSKTGELFQSLRAMSPSVANTHERQLRAKEVMKSIEFLFRRLRKMYDKCSECMSGLDFIQIETIIPMKDSIQDSHRLSDSDKKSVAVKQLDREANELTDLLLLKNRQIKEVIDNLRAIVWEINAMLAMRKP</sequence>
<evidence type="ECO:0000256" key="7">
    <source>
        <dbReference type="ARBA" id="ARBA00023242"/>
    </source>
</evidence>
<dbReference type="Proteomes" id="UP000728032">
    <property type="component" value="Unassembled WGS sequence"/>
</dbReference>
<evidence type="ECO:0000256" key="10">
    <source>
        <dbReference type="SAM" id="MobiDB-lite"/>
    </source>
</evidence>
<dbReference type="GO" id="GO:0016592">
    <property type="term" value="C:mediator complex"/>
    <property type="evidence" value="ECO:0007669"/>
    <property type="project" value="TreeGrafter"/>
</dbReference>
<dbReference type="PANTHER" id="PTHR31705">
    <property type="entry name" value="MEDIATOR OF RNA POLYMERASE II TRANSCRIPTION SUBUNIT 30"/>
    <property type="match status" value="1"/>
</dbReference>
<dbReference type="EMBL" id="OC931394">
    <property type="protein sequence ID" value="CAD7659119.1"/>
    <property type="molecule type" value="Genomic_DNA"/>
</dbReference>
<dbReference type="AlphaFoldDB" id="A0A7R9MFX5"/>
<feature type="region of interest" description="Disordered" evidence="10">
    <location>
        <begin position="1"/>
        <end position="65"/>
    </location>
</feature>
<gene>
    <name evidence="11" type="ORF">ONB1V03_LOCUS15715</name>
</gene>
<dbReference type="EMBL" id="CAJPVJ010016569">
    <property type="protein sequence ID" value="CAG2176281.1"/>
    <property type="molecule type" value="Genomic_DNA"/>
</dbReference>
<comment type="subcellular location">
    <subcellularLocation>
        <location evidence="1">Nucleus</location>
    </subcellularLocation>
</comment>
<organism evidence="11">
    <name type="scientific">Oppiella nova</name>
    <dbReference type="NCBI Taxonomy" id="334625"/>
    <lineage>
        <taxon>Eukaryota</taxon>
        <taxon>Metazoa</taxon>
        <taxon>Ecdysozoa</taxon>
        <taxon>Arthropoda</taxon>
        <taxon>Chelicerata</taxon>
        <taxon>Arachnida</taxon>
        <taxon>Acari</taxon>
        <taxon>Acariformes</taxon>
        <taxon>Sarcoptiformes</taxon>
        <taxon>Oribatida</taxon>
        <taxon>Brachypylina</taxon>
        <taxon>Oppioidea</taxon>
        <taxon>Oppiidae</taxon>
        <taxon>Oppiella</taxon>
    </lineage>
</organism>
<protein>
    <recommendedName>
        <fullName evidence="3">Mediator of RNA polymerase II transcription subunit 30</fullName>
    </recommendedName>
    <alternativeName>
        <fullName evidence="9">Mediator complex subunit 30</fullName>
    </alternativeName>
</protein>
<keyword evidence="5" id="KW-0010">Activator</keyword>
<name>A0A7R9MFX5_9ACAR</name>
<accession>A0A7R9MFX5</accession>
<evidence type="ECO:0000256" key="2">
    <source>
        <dbReference type="ARBA" id="ARBA00010606"/>
    </source>
</evidence>
<evidence type="ECO:0000256" key="8">
    <source>
        <dbReference type="ARBA" id="ARBA00025687"/>
    </source>
</evidence>
<evidence type="ECO:0000313" key="12">
    <source>
        <dbReference type="Proteomes" id="UP000728032"/>
    </source>
</evidence>
<keyword evidence="7" id="KW-0539">Nucleus</keyword>
<evidence type="ECO:0000256" key="5">
    <source>
        <dbReference type="ARBA" id="ARBA00023159"/>
    </source>
</evidence>
<dbReference type="InterPro" id="IPR021019">
    <property type="entry name" value="Mediator_Med30_met"/>
</dbReference>
<comment type="similarity">
    <text evidence="2">Belongs to the Mediator complex subunit 30 family.</text>
</comment>